<dbReference type="GO" id="GO:0016977">
    <property type="term" value="F:chitosanase activity"/>
    <property type="evidence" value="ECO:0007669"/>
    <property type="project" value="InterPro"/>
</dbReference>
<dbReference type="AlphaFoldDB" id="A0A919VQZ2"/>
<proteinExistence type="predicted"/>
<dbReference type="GO" id="GO:0005576">
    <property type="term" value="C:extracellular region"/>
    <property type="evidence" value="ECO:0007669"/>
    <property type="project" value="InterPro"/>
</dbReference>
<dbReference type="PROSITE" id="PS50022">
    <property type="entry name" value="FA58C_3"/>
    <property type="match status" value="1"/>
</dbReference>
<dbReference type="CDD" id="cd00978">
    <property type="entry name" value="chitosanase_GH46"/>
    <property type="match status" value="1"/>
</dbReference>
<protein>
    <recommendedName>
        <fullName evidence="1">F5/8 type C domain-containing protein</fullName>
    </recommendedName>
</protein>
<comment type="caution">
    <text evidence="2">The sequence shown here is derived from an EMBL/GenBank/DDBJ whole genome shotgun (WGS) entry which is preliminary data.</text>
</comment>
<feature type="domain" description="F5/8 type C" evidence="1">
    <location>
        <begin position="18"/>
        <end position="161"/>
    </location>
</feature>
<evidence type="ECO:0000259" key="1">
    <source>
        <dbReference type="PROSITE" id="PS50022"/>
    </source>
</evidence>
<dbReference type="GO" id="GO:0005975">
    <property type="term" value="P:carbohydrate metabolic process"/>
    <property type="evidence" value="ECO:0007669"/>
    <property type="project" value="InterPro"/>
</dbReference>
<dbReference type="Gene3D" id="2.60.120.260">
    <property type="entry name" value="Galactose-binding domain-like"/>
    <property type="match status" value="1"/>
</dbReference>
<accession>A0A919VQZ2</accession>
<gene>
    <name evidence="2" type="ORF">Aau02nite_52230</name>
</gene>
<evidence type="ECO:0000313" key="3">
    <source>
        <dbReference type="Proteomes" id="UP000681340"/>
    </source>
</evidence>
<dbReference type="Gene3D" id="3.30.386.10">
    <property type="entry name" value="Chitosanase, subunit A, domain 2"/>
    <property type="match status" value="1"/>
</dbReference>
<dbReference type="Proteomes" id="UP000681340">
    <property type="component" value="Unassembled WGS sequence"/>
</dbReference>
<dbReference type="Pfam" id="PF00754">
    <property type="entry name" value="F5_F8_type_C"/>
    <property type="match status" value="1"/>
</dbReference>
<dbReference type="Pfam" id="PF01374">
    <property type="entry name" value="Glyco_hydro_46"/>
    <property type="match status" value="1"/>
</dbReference>
<dbReference type="RefSeq" id="WP_281421028.1">
    <property type="nucleotide sequence ID" value="NZ_BAABEA010000002.1"/>
</dbReference>
<dbReference type="SUPFAM" id="SSF49785">
    <property type="entry name" value="Galactose-binding domain-like"/>
    <property type="match status" value="1"/>
</dbReference>
<dbReference type="InterPro" id="IPR023346">
    <property type="entry name" value="Lysozyme-like_dom_sf"/>
</dbReference>
<dbReference type="InterPro" id="IPR008979">
    <property type="entry name" value="Galactose-bd-like_sf"/>
</dbReference>
<name>A0A919VQZ2_9ACTN</name>
<dbReference type="InterPro" id="IPR000421">
    <property type="entry name" value="FA58C"/>
</dbReference>
<keyword evidence="3" id="KW-1185">Reference proteome</keyword>
<dbReference type="EMBL" id="BOQL01000042">
    <property type="protein sequence ID" value="GIM72687.1"/>
    <property type="molecule type" value="Genomic_DNA"/>
</dbReference>
<evidence type="ECO:0000313" key="2">
    <source>
        <dbReference type="EMBL" id="GIM72687.1"/>
    </source>
</evidence>
<dbReference type="InterPro" id="IPR023099">
    <property type="entry name" value="Glyco_hydro_46_N"/>
</dbReference>
<dbReference type="InterPro" id="IPR000400">
    <property type="entry name" value="Glyco_hydro_46"/>
</dbReference>
<dbReference type="SUPFAM" id="SSF53955">
    <property type="entry name" value="Lysozyme-like"/>
    <property type="match status" value="1"/>
</dbReference>
<sequence>MGIRAKAIALGTGIAAVCTVPLVITVTADAAPDVLLSKGRPVVASTVSGTGQDATRAVDGFGSTRWTAGAAGSQWLRIDLGQAQDVSRVRLRWHDGYAKSYRVQVSGDGASWRDLYRTSSGDGGTDDLKKLNGTGRFLRVLATQPGPASGYSLYEVQVFGPGPAAPVVENASPVAASVLAAGLAEPRKKAIALQLVSSAENSTLNWRGEFGYLEDIGDGRGYTGGIVGFCSGTSDMLALVTEYTRRVPGNKLARYLPALRTVDGSDSHAGLDPGFPAAWKAAAADPAFQKTQEDERDRMYFAPAVALASADRVRALGQFAYYDAAVMHGQSGLRSIRADAMRKAKTPKQGGDELVWLNAFLDARVREMRTEEAHSDVTRVETAQRLFLKAGNLDLNGPLSWRVYGDSFTTR</sequence>
<reference evidence="2" key="1">
    <citation type="submission" date="2021-03" db="EMBL/GenBank/DDBJ databases">
        <title>Whole genome shotgun sequence of Actinoplanes auranticolor NBRC 12245.</title>
        <authorList>
            <person name="Komaki H."/>
            <person name="Tamura T."/>
        </authorList>
    </citation>
    <scope>NUCLEOTIDE SEQUENCE</scope>
    <source>
        <strain evidence="2">NBRC 12245</strain>
    </source>
</reference>
<dbReference type="Gene3D" id="1.20.141.10">
    <property type="entry name" value="Chitosanase, subunit A, domain 1"/>
    <property type="match status" value="1"/>
</dbReference>
<organism evidence="2 3">
    <name type="scientific">Actinoplanes auranticolor</name>
    <dbReference type="NCBI Taxonomy" id="47988"/>
    <lineage>
        <taxon>Bacteria</taxon>
        <taxon>Bacillati</taxon>
        <taxon>Actinomycetota</taxon>
        <taxon>Actinomycetes</taxon>
        <taxon>Micromonosporales</taxon>
        <taxon>Micromonosporaceae</taxon>
        <taxon>Actinoplanes</taxon>
    </lineage>
</organism>